<reference evidence="2 3" key="1">
    <citation type="journal article" date="2018" name="Nat. Ecol. Evol.">
        <title>Shark genomes provide insights into elasmobranch evolution and the origin of vertebrates.</title>
        <authorList>
            <person name="Hara Y"/>
            <person name="Yamaguchi K"/>
            <person name="Onimaru K"/>
            <person name="Kadota M"/>
            <person name="Koyanagi M"/>
            <person name="Keeley SD"/>
            <person name="Tatsumi K"/>
            <person name="Tanaka K"/>
            <person name="Motone F"/>
            <person name="Kageyama Y"/>
            <person name="Nozu R"/>
            <person name="Adachi N"/>
            <person name="Nishimura O"/>
            <person name="Nakagawa R"/>
            <person name="Tanegashima C"/>
            <person name="Kiyatake I"/>
            <person name="Matsumoto R"/>
            <person name="Murakumo K"/>
            <person name="Nishida K"/>
            <person name="Terakita A"/>
            <person name="Kuratani S"/>
            <person name="Sato K"/>
            <person name="Hyodo S Kuraku.S."/>
        </authorList>
    </citation>
    <scope>NUCLEOTIDE SEQUENCE [LARGE SCALE GENOMIC DNA]</scope>
</reference>
<keyword evidence="3" id="KW-1185">Reference proteome</keyword>
<evidence type="ECO:0000313" key="3">
    <source>
        <dbReference type="Proteomes" id="UP000287033"/>
    </source>
</evidence>
<feature type="compositionally biased region" description="Basic and acidic residues" evidence="1">
    <location>
        <begin position="56"/>
        <end position="66"/>
    </location>
</feature>
<gene>
    <name evidence="2" type="ORF">chiPu_0025680</name>
</gene>
<feature type="compositionally biased region" description="Low complexity" evidence="1">
    <location>
        <begin position="26"/>
        <end position="42"/>
    </location>
</feature>
<evidence type="ECO:0000256" key="1">
    <source>
        <dbReference type="SAM" id="MobiDB-lite"/>
    </source>
</evidence>
<feature type="non-terminal residue" evidence="2">
    <location>
        <position position="1"/>
    </location>
</feature>
<dbReference type="Proteomes" id="UP000287033">
    <property type="component" value="Unassembled WGS sequence"/>
</dbReference>
<feature type="region of interest" description="Disordered" evidence="1">
    <location>
        <begin position="1"/>
        <end position="93"/>
    </location>
</feature>
<evidence type="ECO:0000313" key="2">
    <source>
        <dbReference type="EMBL" id="GCC41852.1"/>
    </source>
</evidence>
<dbReference type="AlphaFoldDB" id="A0A401TGT4"/>
<name>A0A401TGT4_CHIPU</name>
<dbReference type="EMBL" id="BEZZ01063276">
    <property type="protein sequence ID" value="GCC41852.1"/>
    <property type="molecule type" value="Genomic_DNA"/>
</dbReference>
<accession>A0A401TGT4</accession>
<organism evidence="2 3">
    <name type="scientific">Chiloscyllium punctatum</name>
    <name type="common">Brownbanded bambooshark</name>
    <name type="synonym">Hemiscyllium punctatum</name>
    <dbReference type="NCBI Taxonomy" id="137246"/>
    <lineage>
        <taxon>Eukaryota</taxon>
        <taxon>Metazoa</taxon>
        <taxon>Chordata</taxon>
        <taxon>Craniata</taxon>
        <taxon>Vertebrata</taxon>
        <taxon>Chondrichthyes</taxon>
        <taxon>Elasmobranchii</taxon>
        <taxon>Galeomorphii</taxon>
        <taxon>Galeoidea</taxon>
        <taxon>Orectolobiformes</taxon>
        <taxon>Hemiscylliidae</taxon>
        <taxon>Chiloscyllium</taxon>
    </lineage>
</organism>
<sequence>GTGSDDTKDPGAGNRVESPSRAVDVTSGGPPTPSDGSGSDWPALTVAHEGQGTAIGRERTPIRENGSRLAGTGRARGRERASPIGREKSEVLIGRDPAERHNVIERWGK</sequence>
<proteinExistence type="predicted"/>
<comment type="caution">
    <text evidence="2">The sequence shown here is derived from an EMBL/GenBank/DDBJ whole genome shotgun (WGS) entry which is preliminary data.</text>
</comment>
<protein>
    <submittedName>
        <fullName evidence="2">Uncharacterized protein</fullName>
    </submittedName>
</protein>
<feature type="compositionally biased region" description="Basic and acidic residues" evidence="1">
    <location>
        <begin position="76"/>
        <end position="90"/>
    </location>
</feature>